<comment type="caution">
    <text evidence="1">The sequence shown here is derived from an EMBL/GenBank/DDBJ whole genome shotgun (WGS) entry which is preliminary data.</text>
</comment>
<protein>
    <submittedName>
        <fullName evidence="1">Uncharacterized protein</fullName>
    </submittedName>
</protein>
<organism evidence="1 2">
    <name type="scientific">Mesonia oceanica</name>
    <dbReference type="NCBI Taxonomy" id="2687242"/>
    <lineage>
        <taxon>Bacteria</taxon>
        <taxon>Pseudomonadati</taxon>
        <taxon>Bacteroidota</taxon>
        <taxon>Flavobacteriia</taxon>
        <taxon>Flavobacteriales</taxon>
        <taxon>Flavobacteriaceae</taxon>
        <taxon>Mesonia</taxon>
    </lineage>
</organism>
<dbReference type="EMBL" id="CABVMM010000002">
    <property type="protein sequence ID" value="VVU99221.1"/>
    <property type="molecule type" value="Genomic_DNA"/>
</dbReference>
<keyword evidence="2" id="KW-1185">Reference proteome</keyword>
<proteinExistence type="predicted"/>
<evidence type="ECO:0000313" key="1">
    <source>
        <dbReference type="EMBL" id="VVU99221.1"/>
    </source>
</evidence>
<dbReference type="Proteomes" id="UP000356253">
    <property type="component" value="Unassembled WGS sequence"/>
</dbReference>
<reference evidence="1" key="1">
    <citation type="submission" date="2019-09" db="EMBL/GenBank/DDBJ databases">
        <authorList>
            <person name="Rodrigo-Torres L."/>
            <person name="Arahal R. D."/>
            <person name="Lucena T."/>
        </authorList>
    </citation>
    <scope>NUCLEOTIDE SEQUENCE</scope>
    <source>
        <strain evidence="1">ISS653</strain>
    </source>
</reference>
<name>A0AC61Y417_9FLAO</name>
<evidence type="ECO:0000313" key="2">
    <source>
        <dbReference type="Proteomes" id="UP000356253"/>
    </source>
</evidence>
<accession>A0AC61Y417</accession>
<gene>
    <name evidence="1" type="ORF">FVB9532_00473</name>
</gene>
<sequence>MKLKHLKTLLRRSSQFFLLFFLFFSCAPNCSQEELKIFEEAEKGNLPAVKQYLENGGDSILDCHNTAGGKFGSRKWLYISICKSNSLELIEYYLSKEIPFETEKKMFYYFLGKNNKTFLKYFIEKKHYPLKQPNNCFYIGMLSCFKILNDLDYNFNWIDPEDGNNILMKYAKCPATENEEELIEIIKYFIKIGVKTDIKNNNGKTAYDIAVNKRVKEYLKDYR</sequence>